<organism evidence="1 2">
    <name type="scientific">Romanomermis culicivorax</name>
    <name type="common">Nematode worm</name>
    <dbReference type="NCBI Taxonomy" id="13658"/>
    <lineage>
        <taxon>Eukaryota</taxon>
        <taxon>Metazoa</taxon>
        <taxon>Ecdysozoa</taxon>
        <taxon>Nematoda</taxon>
        <taxon>Enoplea</taxon>
        <taxon>Dorylaimia</taxon>
        <taxon>Mermithida</taxon>
        <taxon>Mermithoidea</taxon>
        <taxon>Mermithidae</taxon>
        <taxon>Romanomermis</taxon>
    </lineage>
</organism>
<dbReference type="WBParaSite" id="nRc.2.0.1.t46406-RA">
    <property type="protein sequence ID" value="nRc.2.0.1.t46406-RA"/>
    <property type="gene ID" value="nRc.2.0.1.g46406"/>
</dbReference>
<name>A0A915L9H5_ROMCU</name>
<proteinExistence type="predicted"/>
<evidence type="ECO:0000313" key="2">
    <source>
        <dbReference type="WBParaSite" id="nRc.2.0.1.t46406-RA"/>
    </source>
</evidence>
<evidence type="ECO:0000313" key="1">
    <source>
        <dbReference type="Proteomes" id="UP000887565"/>
    </source>
</evidence>
<sequence length="101" mass="12132">FKIFTLSKRQIYAFKFFGRSIEGHEEIIILKCLSETSNFKFDDCLREIVDFKVDKRFEYTIEYEAWQKSKTCKVRNFSRPEEFIECEPPLDLQGNKSAKEE</sequence>
<dbReference type="AlphaFoldDB" id="A0A915L9H5"/>
<dbReference type="Proteomes" id="UP000887565">
    <property type="component" value="Unplaced"/>
</dbReference>
<protein>
    <submittedName>
        <fullName evidence="2">Uncharacterized protein</fullName>
    </submittedName>
</protein>
<keyword evidence="1" id="KW-1185">Reference proteome</keyword>
<accession>A0A915L9H5</accession>
<reference evidence="2" key="1">
    <citation type="submission" date="2022-11" db="UniProtKB">
        <authorList>
            <consortium name="WormBaseParasite"/>
        </authorList>
    </citation>
    <scope>IDENTIFICATION</scope>
</reference>